<dbReference type="Pfam" id="PF02826">
    <property type="entry name" value="2-Hacid_dh_C"/>
    <property type="match status" value="1"/>
</dbReference>
<keyword evidence="8" id="KW-1185">Reference proteome</keyword>
<dbReference type="InterPro" id="IPR006140">
    <property type="entry name" value="D-isomer_DH_NAD-bd"/>
</dbReference>
<evidence type="ECO:0000256" key="3">
    <source>
        <dbReference type="ARBA" id="ARBA00023027"/>
    </source>
</evidence>
<proteinExistence type="inferred from homology"/>
<dbReference type="OrthoDB" id="9805416at2"/>
<evidence type="ECO:0000259" key="5">
    <source>
        <dbReference type="Pfam" id="PF00389"/>
    </source>
</evidence>
<dbReference type="CDD" id="cd05299">
    <property type="entry name" value="CtBP_dh"/>
    <property type="match status" value="1"/>
</dbReference>
<dbReference type="GO" id="GO:0030267">
    <property type="term" value="F:glyoxylate reductase (NADPH) activity"/>
    <property type="evidence" value="ECO:0007669"/>
    <property type="project" value="UniProtKB-EC"/>
</dbReference>
<dbReference type="PANTHER" id="PTHR43761:SF1">
    <property type="entry name" value="D-ISOMER SPECIFIC 2-HYDROXYACID DEHYDROGENASE CATALYTIC DOMAIN-CONTAINING PROTEIN-RELATED"/>
    <property type="match status" value="1"/>
</dbReference>
<evidence type="ECO:0000256" key="1">
    <source>
        <dbReference type="ARBA" id="ARBA00005854"/>
    </source>
</evidence>
<reference evidence="8" key="1">
    <citation type="submission" date="2018-03" db="EMBL/GenBank/DDBJ databases">
        <authorList>
            <person name="Navarro De La Torre S."/>
        </authorList>
    </citation>
    <scope>NUCLEOTIDE SEQUENCE [LARGE SCALE GENOMIC DNA]</scope>
    <source>
        <strain evidence="8">EAod3</strain>
    </source>
</reference>
<dbReference type="InterPro" id="IPR029753">
    <property type="entry name" value="D-isomer_DH_CS"/>
</dbReference>
<name>A0A2R8CJD6_9GAMM</name>
<gene>
    <name evidence="7" type="primary">ghrB_1</name>
    <name evidence="7" type="ORF">KSP9073_01008</name>
</gene>
<keyword evidence="3" id="KW-0520">NAD</keyword>
<dbReference type="GO" id="GO:0003714">
    <property type="term" value="F:transcription corepressor activity"/>
    <property type="evidence" value="ECO:0007669"/>
    <property type="project" value="InterPro"/>
</dbReference>
<dbReference type="PROSITE" id="PS00670">
    <property type="entry name" value="D_2_HYDROXYACID_DH_2"/>
    <property type="match status" value="1"/>
</dbReference>
<keyword evidence="7" id="KW-0670">Pyruvate</keyword>
<dbReference type="AlphaFoldDB" id="A0A2R8CJD6"/>
<keyword evidence="2 4" id="KW-0560">Oxidoreductase</keyword>
<dbReference type="GO" id="GO:0051287">
    <property type="term" value="F:NAD binding"/>
    <property type="evidence" value="ECO:0007669"/>
    <property type="project" value="InterPro"/>
</dbReference>
<accession>A0A2R8CJD6</accession>
<comment type="similarity">
    <text evidence="1 4">Belongs to the D-isomer specific 2-hydroxyacid dehydrogenase family.</text>
</comment>
<evidence type="ECO:0000259" key="6">
    <source>
        <dbReference type="Pfam" id="PF02826"/>
    </source>
</evidence>
<sequence>MHIVITDCDHESVDIERAGIEAAGGRLTLCQDATPEGIIKNAIDAQGLIVQYGQISAEVLAALPDLRVVSRYGVGVDTVDVEAATRHGVAVCNVPDYGTEAVSDHAITLALSVLRDVTGLDRRLRQGEPSLAPAQPIFQLRGRRFGVIGAGAIGMATARKAAGLGFEVVLTDPRLTPGETTSEGWSVMSFEDLLASAQVVSLHLPLIEQTHHLIDAAALAAMREDATLVNTARGGVVDTGALVEALEAGRIFGAGLDVLEEEPLAAGHPLTRFERVILTPHAGFYTEESYAELKARTAQNAIDVIAGRRPRNILNPEVLAQS</sequence>
<dbReference type="Proteomes" id="UP000244934">
    <property type="component" value="Unassembled WGS sequence"/>
</dbReference>
<dbReference type="SUPFAM" id="SSF51735">
    <property type="entry name" value="NAD(P)-binding Rossmann-fold domains"/>
    <property type="match status" value="1"/>
</dbReference>
<evidence type="ECO:0000256" key="4">
    <source>
        <dbReference type="RuleBase" id="RU003719"/>
    </source>
</evidence>
<protein>
    <submittedName>
        <fullName evidence="7">Glyoxylate/hydroxypyruvate reductase B</fullName>
        <ecNumber evidence="7">1.1.1.79</ecNumber>
    </submittedName>
</protein>
<dbReference type="RefSeq" id="WP_108841781.1">
    <property type="nucleotide sequence ID" value="NZ_ONZI01000001.1"/>
</dbReference>
<dbReference type="InterPro" id="IPR006139">
    <property type="entry name" value="D-isomer_2_OHA_DH_cat_dom"/>
</dbReference>
<dbReference type="InterPro" id="IPR036291">
    <property type="entry name" value="NAD(P)-bd_dom_sf"/>
</dbReference>
<dbReference type="Pfam" id="PF00389">
    <property type="entry name" value="2-Hacid_dh"/>
    <property type="match status" value="1"/>
</dbReference>
<dbReference type="EC" id="1.1.1.79" evidence="7"/>
<dbReference type="FunFam" id="3.40.50.720:FF:000203">
    <property type="entry name" value="D-3-phosphoglycerate dehydrogenase (SerA)"/>
    <property type="match status" value="1"/>
</dbReference>
<dbReference type="PANTHER" id="PTHR43761">
    <property type="entry name" value="D-ISOMER SPECIFIC 2-HYDROXYACID DEHYDROGENASE FAMILY PROTEIN (AFU_ORTHOLOGUE AFUA_1G13630)"/>
    <property type="match status" value="1"/>
</dbReference>
<feature type="domain" description="D-isomer specific 2-hydroxyacid dehydrogenase NAD-binding" evidence="6">
    <location>
        <begin position="108"/>
        <end position="283"/>
    </location>
</feature>
<evidence type="ECO:0000313" key="7">
    <source>
        <dbReference type="EMBL" id="SPJ33005.1"/>
    </source>
</evidence>
<dbReference type="InterPro" id="IPR050418">
    <property type="entry name" value="D-iso_2-hydroxyacid_DH_PdxB"/>
</dbReference>
<evidence type="ECO:0000313" key="8">
    <source>
        <dbReference type="Proteomes" id="UP000244934"/>
    </source>
</evidence>
<dbReference type="SUPFAM" id="SSF52283">
    <property type="entry name" value="Formate/glycerate dehydrogenase catalytic domain-like"/>
    <property type="match status" value="1"/>
</dbReference>
<feature type="domain" description="D-isomer specific 2-hydroxyacid dehydrogenase catalytic" evidence="5">
    <location>
        <begin position="23"/>
        <end position="315"/>
    </location>
</feature>
<evidence type="ECO:0000256" key="2">
    <source>
        <dbReference type="ARBA" id="ARBA00023002"/>
    </source>
</evidence>
<dbReference type="InterPro" id="IPR043322">
    <property type="entry name" value="CtBP"/>
</dbReference>
<dbReference type="EMBL" id="ONZI01000001">
    <property type="protein sequence ID" value="SPJ33005.1"/>
    <property type="molecule type" value="Genomic_DNA"/>
</dbReference>
<dbReference type="Gene3D" id="3.40.50.720">
    <property type="entry name" value="NAD(P)-binding Rossmann-like Domain"/>
    <property type="match status" value="2"/>
</dbReference>
<organism evidence="7 8">
    <name type="scientific">Kushneria phyllosphaerae</name>
    <dbReference type="NCBI Taxonomy" id="2100822"/>
    <lineage>
        <taxon>Bacteria</taxon>
        <taxon>Pseudomonadati</taxon>
        <taxon>Pseudomonadota</taxon>
        <taxon>Gammaproteobacteria</taxon>
        <taxon>Oceanospirillales</taxon>
        <taxon>Halomonadaceae</taxon>
        <taxon>Kushneria</taxon>
    </lineage>
</organism>